<dbReference type="GO" id="GO:0001156">
    <property type="term" value="F:TFIIIC-class transcription factor complex binding"/>
    <property type="evidence" value="ECO:0007669"/>
    <property type="project" value="TreeGrafter"/>
</dbReference>
<organism evidence="3 4">
    <name type="scientific">Massarina eburnea CBS 473.64</name>
    <dbReference type="NCBI Taxonomy" id="1395130"/>
    <lineage>
        <taxon>Eukaryota</taxon>
        <taxon>Fungi</taxon>
        <taxon>Dikarya</taxon>
        <taxon>Ascomycota</taxon>
        <taxon>Pezizomycotina</taxon>
        <taxon>Dothideomycetes</taxon>
        <taxon>Pleosporomycetidae</taxon>
        <taxon>Pleosporales</taxon>
        <taxon>Massarineae</taxon>
        <taxon>Massarinaceae</taxon>
        <taxon>Massarina</taxon>
    </lineage>
</organism>
<dbReference type="InterPro" id="IPR039467">
    <property type="entry name" value="TFIIIB_B''_Myb"/>
</dbReference>
<feature type="compositionally biased region" description="Low complexity" evidence="1">
    <location>
        <begin position="42"/>
        <end position="81"/>
    </location>
</feature>
<protein>
    <recommendedName>
        <fullName evidence="2">Transcription factor TFIIIB component B'' Myb domain-containing protein</fullName>
    </recommendedName>
</protein>
<dbReference type="OrthoDB" id="272624at2759"/>
<reference evidence="3" key="1">
    <citation type="journal article" date="2020" name="Stud. Mycol.">
        <title>101 Dothideomycetes genomes: a test case for predicting lifestyles and emergence of pathogens.</title>
        <authorList>
            <person name="Haridas S."/>
            <person name="Albert R."/>
            <person name="Binder M."/>
            <person name="Bloem J."/>
            <person name="Labutti K."/>
            <person name="Salamov A."/>
            <person name="Andreopoulos B."/>
            <person name="Baker S."/>
            <person name="Barry K."/>
            <person name="Bills G."/>
            <person name="Bluhm B."/>
            <person name="Cannon C."/>
            <person name="Castanera R."/>
            <person name="Culley D."/>
            <person name="Daum C."/>
            <person name="Ezra D."/>
            <person name="Gonzalez J."/>
            <person name="Henrissat B."/>
            <person name="Kuo A."/>
            <person name="Liang C."/>
            <person name="Lipzen A."/>
            <person name="Lutzoni F."/>
            <person name="Magnuson J."/>
            <person name="Mondo S."/>
            <person name="Nolan M."/>
            <person name="Ohm R."/>
            <person name="Pangilinan J."/>
            <person name="Park H.-J."/>
            <person name="Ramirez L."/>
            <person name="Alfaro M."/>
            <person name="Sun H."/>
            <person name="Tritt A."/>
            <person name="Yoshinaga Y."/>
            <person name="Zwiers L.-H."/>
            <person name="Turgeon B."/>
            <person name="Goodwin S."/>
            <person name="Spatafora J."/>
            <person name="Crous P."/>
            <person name="Grigoriev I."/>
        </authorList>
    </citation>
    <scope>NUCLEOTIDE SEQUENCE</scope>
    <source>
        <strain evidence="3">CBS 473.64</strain>
    </source>
</reference>
<dbReference type="EMBL" id="MU006792">
    <property type="protein sequence ID" value="KAF2637650.1"/>
    <property type="molecule type" value="Genomic_DNA"/>
</dbReference>
<name>A0A6A6RQJ8_9PLEO</name>
<dbReference type="InterPro" id="IPR009057">
    <property type="entry name" value="Homeodomain-like_sf"/>
</dbReference>
<dbReference type="SUPFAM" id="SSF46689">
    <property type="entry name" value="Homeodomain-like"/>
    <property type="match status" value="1"/>
</dbReference>
<proteinExistence type="predicted"/>
<dbReference type="PANTHER" id="PTHR22929:SF0">
    <property type="entry name" value="TRANSCRIPTION FACTOR TFIIIB COMPONENT B'' HOMOLOG"/>
    <property type="match status" value="1"/>
</dbReference>
<feature type="compositionally biased region" description="Low complexity" evidence="1">
    <location>
        <begin position="211"/>
        <end position="220"/>
    </location>
</feature>
<feature type="compositionally biased region" description="Polar residues" evidence="1">
    <location>
        <begin position="82"/>
        <end position="93"/>
    </location>
</feature>
<feature type="region of interest" description="Disordered" evidence="1">
    <location>
        <begin position="690"/>
        <end position="724"/>
    </location>
</feature>
<feature type="compositionally biased region" description="Basic residues" evidence="1">
    <location>
        <begin position="346"/>
        <end position="358"/>
    </location>
</feature>
<feature type="compositionally biased region" description="Acidic residues" evidence="1">
    <location>
        <begin position="430"/>
        <end position="441"/>
    </location>
</feature>
<feature type="compositionally biased region" description="Acidic residues" evidence="1">
    <location>
        <begin position="400"/>
        <end position="414"/>
    </location>
</feature>
<feature type="compositionally biased region" description="Low complexity" evidence="1">
    <location>
        <begin position="189"/>
        <end position="204"/>
    </location>
</feature>
<dbReference type="Proteomes" id="UP000799753">
    <property type="component" value="Unassembled WGS sequence"/>
</dbReference>
<dbReference type="GO" id="GO:0000126">
    <property type="term" value="C:transcription factor TFIIIB complex"/>
    <property type="evidence" value="ECO:0007669"/>
    <property type="project" value="TreeGrafter"/>
</dbReference>
<evidence type="ECO:0000259" key="2">
    <source>
        <dbReference type="Pfam" id="PF15963"/>
    </source>
</evidence>
<evidence type="ECO:0000313" key="4">
    <source>
        <dbReference type="Proteomes" id="UP000799753"/>
    </source>
</evidence>
<feature type="domain" description="Transcription factor TFIIIB component B'' Myb" evidence="2">
    <location>
        <begin position="581"/>
        <end position="655"/>
    </location>
</feature>
<evidence type="ECO:0000256" key="1">
    <source>
        <dbReference type="SAM" id="MobiDB-lite"/>
    </source>
</evidence>
<gene>
    <name evidence="3" type="ORF">P280DRAFT_471844</name>
</gene>
<feature type="region of interest" description="Disordered" evidence="1">
    <location>
        <begin position="1"/>
        <end position="514"/>
    </location>
</feature>
<feature type="compositionally biased region" description="Basic residues" evidence="1">
    <location>
        <begin position="29"/>
        <end position="41"/>
    </location>
</feature>
<dbReference type="AlphaFoldDB" id="A0A6A6RQJ8"/>
<evidence type="ECO:0000313" key="3">
    <source>
        <dbReference type="EMBL" id="KAF2637650.1"/>
    </source>
</evidence>
<keyword evidence="4" id="KW-1185">Reference proteome</keyword>
<accession>A0A6A6RQJ8</accession>
<dbReference type="GO" id="GO:0070898">
    <property type="term" value="P:RNA polymerase III preinitiation complex assembly"/>
    <property type="evidence" value="ECO:0007669"/>
    <property type="project" value="TreeGrafter"/>
</dbReference>
<sequence length="747" mass="81527">MSDAGGPQSPPPPKAKPAASSAFIDKGGKKFAPKVKARRRPGAGAAAAPAKEQQQPTQTPAPAPASEQPAAAQLPTPAATQDVSPQEAPQTAQPDHALPAVAPSIAAPKPTITTREPSPATPAVQREEGATIEPAATPQRSATPRQGGDELGETQTSLDKAQAAQADSTTAGAVQTVHPPVEPVPTVEPPHSTTSDPIPTDNTPTAPPHAPAEAITETTPQSTAEETHAPVIPTQNVTEDVAAINDQNASGQDKVPAAPPRSEQQQQQQPWAAVNEQQGDEPAPATSAPKRKGRKRQGPVTLRNIDEEEGGYAQEEDVAPRRPSAKALGKRKARRGVDGEAVQPAKKTRKPRANKGKGKAVEGGEENGNAAETEPVRPSKRKRPAKKSAEQVVGQGETQGDGEGEAQGDGEEGEQQSKRRGRAPRPETPSDAENEVIDETDVLMHNIASRNIRTGRLSERERKMREVDWDDIKAKRKASEALNVDHRRQQEELLEQRRKEQEEAEASRATQHQGTTYVLGADGRMVMRESARVIDQAAEAERERDNYTTVVEDDVTKQINNKSFMRNGKRHPQEFMLPGQGRRWNAENTDKFWKGLKRFGTDFAAIKTMFPEFTRRSIKLKYDREQRDFPERMTEVLNGPRDTDWNEYLDETGRQGETFTTVKEFKAQLDEEAREMQEQINAALEAAAEERRQRRIAGLESDEEPANAAAEQGKKKRGRKEKTVTFAQEEGVEVLGEVDEVDGWGQE</sequence>
<dbReference type="PANTHER" id="PTHR22929">
    <property type="entry name" value="RNA POLYMERASE III TRANSCRIPTION INITIATION FACTOR B"/>
    <property type="match status" value="1"/>
</dbReference>
<feature type="compositionally biased region" description="Low complexity" evidence="1">
    <location>
        <begin position="260"/>
        <end position="277"/>
    </location>
</feature>
<feature type="compositionally biased region" description="Basic and acidic residues" evidence="1">
    <location>
        <begin position="456"/>
        <end position="501"/>
    </location>
</feature>
<feature type="compositionally biased region" description="Acidic residues" evidence="1">
    <location>
        <begin position="306"/>
        <end position="317"/>
    </location>
</feature>
<dbReference type="Pfam" id="PF15963">
    <property type="entry name" value="Myb_DNA-bind_7"/>
    <property type="match status" value="1"/>
</dbReference>
<feature type="compositionally biased region" description="Polar residues" evidence="1">
    <location>
        <begin position="153"/>
        <end position="173"/>
    </location>
</feature>